<reference evidence="1" key="2">
    <citation type="submission" date="2025-09" db="UniProtKB">
        <authorList>
            <consortium name="Ensembl"/>
        </authorList>
    </citation>
    <scope>IDENTIFICATION</scope>
</reference>
<keyword evidence="2" id="KW-1185">Reference proteome</keyword>
<accession>A0A3B4AZQ4</accession>
<dbReference type="Ensembl" id="ENSPMGT00000023255.1">
    <property type="protein sequence ID" value="ENSPMGP00000021831.1"/>
    <property type="gene ID" value="ENSPMGG00000017682.1"/>
</dbReference>
<organism evidence="1 2">
    <name type="scientific">Periophthalmus magnuspinnatus</name>
    <dbReference type="NCBI Taxonomy" id="409849"/>
    <lineage>
        <taxon>Eukaryota</taxon>
        <taxon>Metazoa</taxon>
        <taxon>Chordata</taxon>
        <taxon>Craniata</taxon>
        <taxon>Vertebrata</taxon>
        <taxon>Euteleostomi</taxon>
        <taxon>Actinopterygii</taxon>
        <taxon>Neopterygii</taxon>
        <taxon>Teleostei</taxon>
        <taxon>Neoteleostei</taxon>
        <taxon>Acanthomorphata</taxon>
        <taxon>Gobiaria</taxon>
        <taxon>Gobiiformes</taxon>
        <taxon>Gobioidei</taxon>
        <taxon>Gobiidae</taxon>
        <taxon>Oxudercinae</taxon>
        <taxon>Periophthalmus</taxon>
    </lineage>
</organism>
<dbReference type="SUPFAM" id="SSF50978">
    <property type="entry name" value="WD40 repeat-like"/>
    <property type="match status" value="1"/>
</dbReference>
<dbReference type="PANTHER" id="PTHR46947">
    <property type="entry name" value="WD REPEAT-CONTAINING PROTEIN 73"/>
    <property type="match status" value="1"/>
</dbReference>
<dbReference type="STRING" id="409849.ENSPMGP00000021831"/>
<name>A0A3B4AZQ4_9GOBI</name>
<dbReference type="PANTHER" id="PTHR46947:SF1">
    <property type="entry name" value="WD REPEAT-CONTAINING PROTEIN 73"/>
    <property type="match status" value="1"/>
</dbReference>
<evidence type="ECO:0000313" key="2">
    <source>
        <dbReference type="Proteomes" id="UP000261520"/>
    </source>
</evidence>
<evidence type="ECO:0000313" key="1">
    <source>
        <dbReference type="Ensembl" id="ENSPMGP00000021831.1"/>
    </source>
</evidence>
<dbReference type="GO" id="GO:0031122">
    <property type="term" value="P:cytoplasmic microtubule organization"/>
    <property type="evidence" value="ECO:0007669"/>
    <property type="project" value="TreeGrafter"/>
</dbReference>
<dbReference type="Proteomes" id="UP000261520">
    <property type="component" value="Unplaced"/>
</dbReference>
<proteinExistence type="predicted"/>
<dbReference type="Gene3D" id="2.130.10.10">
    <property type="entry name" value="YVTN repeat-like/Quinoprotein amine dehydrogenase"/>
    <property type="match status" value="1"/>
</dbReference>
<dbReference type="GO" id="GO:0005829">
    <property type="term" value="C:cytosol"/>
    <property type="evidence" value="ECO:0007669"/>
    <property type="project" value="TreeGrafter"/>
</dbReference>
<dbReference type="GO" id="GO:0000922">
    <property type="term" value="C:spindle pole"/>
    <property type="evidence" value="ECO:0007669"/>
    <property type="project" value="TreeGrafter"/>
</dbReference>
<reference evidence="1" key="1">
    <citation type="submission" date="2025-08" db="UniProtKB">
        <authorList>
            <consortium name="Ensembl"/>
        </authorList>
    </citation>
    <scope>IDENTIFICATION</scope>
</reference>
<dbReference type="InterPro" id="IPR036322">
    <property type="entry name" value="WD40_repeat_dom_sf"/>
</dbReference>
<dbReference type="InterPro" id="IPR042795">
    <property type="entry name" value="Wdr73"/>
</dbReference>
<sequence length="375" mass="41147">MRECAEDRDEEEALDDWFIESLKTYTDLHVYQLEHATRVLEWTSGRTVCVAGFSSSKNEILELSLPLRLLAEQNKGLCAERDFKVVHGGFSEAPIHSLKHIPGTRLGSPLFDVCFLISSFSDVIRRTGQIDIKCESLRGAEWGRGRKMAAPPSRCSEPKILHGATTNDVQLTDINTTKQLYRIQACAVSEPLSCLQFLSEGVFVCGSVNGSVLEVDSRSPAPPTCHPAPLPSDSTAWSMDVCGGGLVVRSRASGHTVVSDLRKMDSRLAQAQVTASDGKNRGSLNVTWAPALQHHIALSGVNGLVQIYNTSLWGAELQPAHAQFEHRGHVVSSHEDDVITTSHAWHPERPRTLLSAASDASVHVWDWNHQSESSK</sequence>
<protein>
    <recommendedName>
        <fullName evidence="3">WD repeat domain 73</fullName>
    </recommendedName>
</protein>
<dbReference type="InterPro" id="IPR015943">
    <property type="entry name" value="WD40/YVTN_repeat-like_dom_sf"/>
</dbReference>
<dbReference type="AlphaFoldDB" id="A0A3B4AZQ4"/>
<evidence type="ECO:0008006" key="3">
    <source>
        <dbReference type="Google" id="ProtNLM"/>
    </source>
</evidence>